<dbReference type="Proteomes" id="UP000886833">
    <property type="component" value="Unassembled WGS sequence"/>
</dbReference>
<evidence type="ECO:0000256" key="1">
    <source>
        <dbReference type="SAM" id="Phobius"/>
    </source>
</evidence>
<evidence type="ECO:0000313" key="2">
    <source>
        <dbReference type="EMBL" id="HIT37105.1"/>
    </source>
</evidence>
<feature type="transmembrane region" description="Helical" evidence="1">
    <location>
        <begin position="82"/>
        <end position="104"/>
    </location>
</feature>
<dbReference type="EMBL" id="DVKQ01000011">
    <property type="protein sequence ID" value="HIT37105.1"/>
    <property type="molecule type" value="Genomic_DNA"/>
</dbReference>
<comment type="caution">
    <text evidence="2">The sequence shown here is derived from an EMBL/GenBank/DDBJ whole genome shotgun (WGS) entry which is preliminary data.</text>
</comment>
<protein>
    <submittedName>
        <fullName evidence="2">Uncharacterized protein</fullName>
    </submittedName>
</protein>
<evidence type="ECO:0000313" key="3">
    <source>
        <dbReference type="Proteomes" id="UP000886833"/>
    </source>
</evidence>
<reference evidence="2" key="1">
    <citation type="submission" date="2020-10" db="EMBL/GenBank/DDBJ databases">
        <authorList>
            <person name="Gilroy R."/>
        </authorList>
    </citation>
    <scope>NUCLEOTIDE SEQUENCE</scope>
    <source>
        <strain evidence="2">CHK195-26880</strain>
    </source>
</reference>
<keyword evidence="1" id="KW-1133">Transmembrane helix</keyword>
<sequence>MNMMLLMNIVQVLDTTVNPEDNCRGFGFIVRIIKNGLFPILQIGIPIILIVLGTLDLGKAVISSDDKAVKEAQSKLIKRCIYAILVFFIVTLVNLVFSMVGTIAGDDAPGLQSWSACWSNPDGGSE</sequence>
<reference evidence="2" key="2">
    <citation type="journal article" date="2021" name="PeerJ">
        <title>Extensive microbial diversity within the chicken gut microbiome revealed by metagenomics and culture.</title>
        <authorList>
            <person name="Gilroy R."/>
            <person name="Ravi A."/>
            <person name="Getino M."/>
            <person name="Pursley I."/>
            <person name="Horton D.L."/>
            <person name="Alikhan N.F."/>
            <person name="Baker D."/>
            <person name="Gharbi K."/>
            <person name="Hall N."/>
            <person name="Watson M."/>
            <person name="Adriaenssens E.M."/>
            <person name="Foster-Nyarko E."/>
            <person name="Jarju S."/>
            <person name="Secka A."/>
            <person name="Antonio M."/>
            <person name="Oren A."/>
            <person name="Chaudhuri R.R."/>
            <person name="La Ragione R."/>
            <person name="Hildebrand F."/>
            <person name="Pallen M.J."/>
        </authorList>
    </citation>
    <scope>NUCLEOTIDE SEQUENCE</scope>
    <source>
        <strain evidence="2">CHK195-26880</strain>
    </source>
</reference>
<dbReference type="AlphaFoldDB" id="A0A9D1KAY7"/>
<organism evidence="2 3">
    <name type="scientific">Candidatus Onthousia faecipullorum</name>
    <dbReference type="NCBI Taxonomy" id="2840887"/>
    <lineage>
        <taxon>Bacteria</taxon>
        <taxon>Bacillati</taxon>
        <taxon>Bacillota</taxon>
        <taxon>Bacilli</taxon>
        <taxon>Candidatus Onthousia</taxon>
    </lineage>
</organism>
<gene>
    <name evidence="2" type="ORF">IAB59_01330</name>
</gene>
<keyword evidence="1" id="KW-0472">Membrane</keyword>
<keyword evidence="1" id="KW-0812">Transmembrane</keyword>
<proteinExistence type="predicted"/>
<name>A0A9D1KAY7_9FIRM</name>
<accession>A0A9D1KAY7</accession>
<feature type="transmembrane region" description="Helical" evidence="1">
    <location>
        <begin position="43"/>
        <end position="62"/>
    </location>
</feature>